<evidence type="ECO:0000256" key="2">
    <source>
        <dbReference type="ARBA" id="ARBA00022475"/>
    </source>
</evidence>
<organism evidence="10 11">
    <name type="scientific">Parvularcula dongshanensis</name>
    <dbReference type="NCBI Taxonomy" id="1173995"/>
    <lineage>
        <taxon>Bacteria</taxon>
        <taxon>Pseudomonadati</taxon>
        <taxon>Pseudomonadota</taxon>
        <taxon>Alphaproteobacteria</taxon>
        <taxon>Parvularculales</taxon>
        <taxon>Parvularculaceae</taxon>
        <taxon>Parvularcula</taxon>
    </lineage>
</organism>
<sequence length="366" mass="37230">MDRFSILIAALAVLPGALAYAFCGLVARWHVLSDPVSERSNHVAPTSRAGGAVVMAVLSLSGAAVVFLLPGQRATLVLLGFSGAAALLGLLDDAHALPPVPKLVVLLSVSIGAALAVGGVPGLPLGIAWLPLPAFLGLPIAVLWIFGFANVFNFLDGLNGMAAGTGIVLLVGLGLVSDEQGLLFLAGASALLGFAWRNIGQGAPFLGDAGSLGLGTLIAAGALQSAGPRDPLPLFLIAAAALPFVADAAVTMAQRFRAGAALMTAHSEHAYQRLRRAGHSHDVVSLTYTALAAIVLALGLALRGLDAWLPIPLALLSLVLWTVAVRRLFRSAAYADRTKEESANPSSVSRSGEGGRTDKASAAASA</sequence>
<name>A0A840I6Z2_9PROT</name>
<feature type="transmembrane region" description="Helical" evidence="9">
    <location>
        <begin position="167"/>
        <end position="193"/>
    </location>
</feature>
<feature type="transmembrane region" description="Helical" evidence="9">
    <location>
        <begin position="74"/>
        <end position="91"/>
    </location>
</feature>
<comment type="caution">
    <text evidence="10">The sequence shown here is derived from an EMBL/GenBank/DDBJ whole genome shotgun (WGS) entry which is preliminary data.</text>
</comment>
<feature type="transmembrane region" description="Helical" evidence="9">
    <location>
        <begin position="283"/>
        <end position="302"/>
    </location>
</feature>
<keyword evidence="3 10" id="KW-0808">Transferase</keyword>
<dbReference type="InterPro" id="IPR000715">
    <property type="entry name" value="Glycosyl_transferase_4"/>
</dbReference>
<evidence type="ECO:0000256" key="7">
    <source>
        <dbReference type="PIRSR" id="PIRSR600715-1"/>
    </source>
</evidence>
<evidence type="ECO:0000313" key="11">
    <source>
        <dbReference type="Proteomes" id="UP000563524"/>
    </source>
</evidence>
<keyword evidence="2" id="KW-1003">Cell membrane</keyword>
<evidence type="ECO:0000256" key="3">
    <source>
        <dbReference type="ARBA" id="ARBA00022679"/>
    </source>
</evidence>
<evidence type="ECO:0000313" key="10">
    <source>
        <dbReference type="EMBL" id="MBB4660031.1"/>
    </source>
</evidence>
<keyword evidence="7" id="KW-0479">Metal-binding</keyword>
<dbReference type="GO" id="GO:0071555">
    <property type="term" value="P:cell wall organization"/>
    <property type="evidence" value="ECO:0007669"/>
    <property type="project" value="TreeGrafter"/>
</dbReference>
<dbReference type="RefSeq" id="WP_183819229.1">
    <property type="nucleotide sequence ID" value="NZ_JACHOB010000006.1"/>
</dbReference>
<feature type="binding site" evidence="7">
    <location>
        <position position="153"/>
    </location>
    <ligand>
        <name>Mg(2+)</name>
        <dbReference type="ChEBI" id="CHEBI:18420"/>
    </ligand>
</feature>
<gene>
    <name evidence="10" type="ORF">GGQ59_002575</name>
</gene>
<evidence type="ECO:0000256" key="9">
    <source>
        <dbReference type="SAM" id="Phobius"/>
    </source>
</evidence>
<feature type="region of interest" description="Disordered" evidence="8">
    <location>
        <begin position="336"/>
        <end position="366"/>
    </location>
</feature>
<dbReference type="GO" id="GO:0005886">
    <property type="term" value="C:plasma membrane"/>
    <property type="evidence" value="ECO:0007669"/>
    <property type="project" value="UniProtKB-SubCell"/>
</dbReference>
<dbReference type="GO" id="GO:0046872">
    <property type="term" value="F:metal ion binding"/>
    <property type="evidence" value="ECO:0007669"/>
    <property type="project" value="UniProtKB-KW"/>
</dbReference>
<evidence type="ECO:0000256" key="5">
    <source>
        <dbReference type="ARBA" id="ARBA00022989"/>
    </source>
</evidence>
<dbReference type="GO" id="GO:0044038">
    <property type="term" value="P:cell wall macromolecule biosynthetic process"/>
    <property type="evidence" value="ECO:0007669"/>
    <property type="project" value="TreeGrafter"/>
</dbReference>
<keyword evidence="4 9" id="KW-0812">Transmembrane</keyword>
<evidence type="ECO:0000256" key="1">
    <source>
        <dbReference type="ARBA" id="ARBA00004651"/>
    </source>
</evidence>
<feature type="transmembrane region" description="Helical" evidence="9">
    <location>
        <begin position="232"/>
        <end position="253"/>
    </location>
</feature>
<comment type="subcellular location">
    <subcellularLocation>
        <location evidence="1">Cell membrane</location>
        <topology evidence="1">Multi-pass membrane protein</topology>
    </subcellularLocation>
</comment>
<dbReference type="PANTHER" id="PTHR22926">
    <property type="entry name" value="PHOSPHO-N-ACETYLMURAMOYL-PENTAPEPTIDE-TRANSFERASE"/>
    <property type="match status" value="1"/>
</dbReference>
<reference evidence="10 11" key="1">
    <citation type="submission" date="2020-08" db="EMBL/GenBank/DDBJ databases">
        <title>Genomic Encyclopedia of Type Strains, Phase IV (KMG-IV): sequencing the most valuable type-strain genomes for metagenomic binning, comparative biology and taxonomic classification.</title>
        <authorList>
            <person name="Goeker M."/>
        </authorList>
    </citation>
    <scope>NUCLEOTIDE SEQUENCE [LARGE SCALE GENOMIC DNA]</scope>
    <source>
        <strain evidence="10 11">DSM 102850</strain>
    </source>
</reference>
<feature type="transmembrane region" description="Helical" evidence="9">
    <location>
        <begin position="135"/>
        <end position="155"/>
    </location>
</feature>
<feature type="binding site" evidence="7">
    <location>
        <position position="208"/>
    </location>
    <ligand>
        <name>Mg(2+)</name>
        <dbReference type="ChEBI" id="CHEBI:18420"/>
    </ligand>
</feature>
<feature type="transmembrane region" description="Helical" evidence="9">
    <location>
        <begin position="103"/>
        <end position="123"/>
    </location>
</feature>
<evidence type="ECO:0000256" key="8">
    <source>
        <dbReference type="SAM" id="MobiDB-lite"/>
    </source>
</evidence>
<dbReference type="Proteomes" id="UP000563524">
    <property type="component" value="Unassembled WGS sequence"/>
</dbReference>
<evidence type="ECO:0000256" key="4">
    <source>
        <dbReference type="ARBA" id="ARBA00022692"/>
    </source>
</evidence>
<dbReference type="GO" id="GO:0016780">
    <property type="term" value="F:phosphotransferase activity, for other substituted phosphate groups"/>
    <property type="evidence" value="ECO:0007669"/>
    <property type="project" value="InterPro"/>
</dbReference>
<feature type="transmembrane region" description="Helical" evidence="9">
    <location>
        <begin position="308"/>
        <end position="329"/>
    </location>
</feature>
<dbReference type="PANTHER" id="PTHR22926:SF3">
    <property type="entry name" value="UNDECAPRENYL-PHOSPHATE ALPHA-N-ACETYLGLUCOSAMINYL 1-PHOSPHATE TRANSFERASE"/>
    <property type="match status" value="1"/>
</dbReference>
<dbReference type="EMBL" id="JACHOB010000006">
    <property type="protein sequence ID" value="MBB4660031.1"/>
    <property type="molecule type" value="Genomic_DNA"/>
</dbReference>
<keyword evidence="11" id="KW-1185">Reference proteome</keyword>
<proteinExistence type="predicted"/>
<keyword evidence="5 9" id="KW-1133">Transmembrane helix</keyword>
<evidence type="ECO:0000256" key="6">
    <source>
        <dbReference type="ARBA" id="ARBA00023136"/>
    </source>
</evidence>
<keyword evidence="6 9" id="KW-0472">Membrane</keyword>
<dbReference type="GO" id="GO:0009103">
    <property type="term" value="P:lipopolysaccharide biosynthetic process"/>
    <property type="evidence" value="ECO:0007669"/>
    <property type="project" value="TreeGrafter"/>
</dbReference>
<feature type="transmembrane region" description="Helical" evidence="9">
    <location>
        <begin position="49"/>
        <end position="69"/>
    </location>
</feature>
<comment type="cofactor">
    <cofactor evidence="7">
        <name>Mg(2+)</name>
        <dbReference type="ChEBI" id="CHEBI:18420"/>
    </cofactor>
</comment>
<protein>
    <submittedName>
        <fullName evidence="10">UDP-N-acetylmuramyl pentapeptide phosphotransferase/UDP-N-acetylglucosamine-1-phosphate transferase</fullName>
    </submittedName>
</protein>
<accession>A0A840I6Z2</accession>
<dbReference type="Pfam" id="PF00953">
    <property type="entry name" value="Glycos_transf_4"/>
    <property type="match status" value="1"/>
</dbReference>
<dbReference type="AlphaFoldDB" id="A0A840I6Z2"/>
<keyword evidence="7" id="KW-0460">Magnesium</keyword>